<dbReference type="Proteomes" id="UP000887567">
    <property type="component" value="Unplaced"/>
</dbReference>
<evidence type="ECO:0000256" key="8">
    <source>
        <dbReference type="SAM" id="MobiDB-lite"/>
    </source>
</evidence>
<dbReference type="InterPro" id="IPR046347">
    <property type="entry name" value="bZIP_sf"/>
</dbReference>
<dbReference type="SMART" id="SM00338">
    <property type="entry name" value="BRLZ"/>
    <property type="match status" value="1"/>
</dbReference>
<dbReference type="GO" id="GO:0000978">
    <property type="term" value="F:RNA polymerase II cis-regulatory region sequence-specific DNA binding"/>
    <property type="evidence" value="ECO:0007669"/>
    <property type="project" value="TreeGrafter"/>
</dbReference>
<keyword evidence="3" id="KW-0805">Transcription regulation</keyword>
<keyword evidence="4" id="KW-0238">DNA-binding</keyword>
<sequence length="215" mass="24792">MEDDEVCPSPVKRERLNSEVVADHQRVCVIQRPKQRIELMSDDEQNSAYYCKRGPVLSENSINNILKVVSLQSFSSSRAQQSNNEVNSHRSELGSDSPLSSIRSSGESSPSSEDSNPQFTPIPEIERNASRKGSSRRRGEKVASSMKDDKYWEKRLRNNASAKRSRDARRVRELECQIRSEFMEEENRKLEEENKMLREENARLSKMIQELKSRA</sequence>
<dbReference type="GeneID" id="110237448"/>
<evidence type="ECO:0000313" key="10">
    <source>
        <dbReference type="EnsemblMetazoa" id="XP_020898698.1"/>
    </source>
</evidence>
<evidence type="ECO:0000256" key="2">
    <source>
        <dbReference type="ARBA" id="ARBA00006079"/>
    </source>
</evidence>
<dbReference type="OrthoDB" id="6022300at2759"/>
<evidence type="ECO:0000256" key="6">
    <source>
        <dbReference type="ARBA" id="ARBA00023242"/>
    </source>
</evidence>
<keyword evidence="6" id="KW-0539">Nucleus</keyword>
<evidence type="ECO:0000256" key="7">
    <source>
        <dbReference type="SAM" id="Coils"/>
    </source>
</evidence>
<evidence type="ECO:0000256" key="5">
    <source>
        <dbReference type="ARBA" id="ARBA00023163"/>
    </source>
</evidence>
<dbReference type="SUPFAM" id="SSF57959">
    <property type="entry name" value="Leucine zipper domain"/>
    <property type="match status" value="1"/>
</dbReference>
<dbReference type="GO" id="GO:0005634">
    <property type="term" value="C:nucleus"/>
    <property type="evidence" value="ECO:0007669"/>
    <property type="project" value="UniProtKB-SubCell"/>
</dbReference>
<evidence type="ECO:0000256" key="1">
    <source>
        <dbReference type="ARBA" id="ARBA00004123"/>
    </source>
</evidence>
<dbReference type="InterPro" id="IPR004827">
    <property type="entry name" value="bZIP"/>
</dbReference>
<dbReference type="FunFam" id="1.20.5.170:FF:000025">
    <property type="entry name" value="nuclear factor interleukin-3-regulated protein-like"/>
    <property type="match status" value="1"/>
</dbReference>
<evidence type="ECO:0000256" key="4">
    <source>
        <dbReference type="ARBA" id="ARBA00023125"/>
    </source>
</evidence>
<dbReference type="OMA" id="YKVENEM"/>
<name>A0A913X4B8_EXADI</name>
<evidence type="ECO:0000256" key="3">
    <source>
        <dbReference type="ARBA" id="ARBA00023015"/>
    </source>
</evidence>
<comment type="subcellular location">
    <subcellularLocation>
        <location evidence="1">Nucleus</location>
    </subcellularLocation>
</comment>
<dbReference type="AlphaFoldDB" id="A0A913X4B8"/>
<keyword evidence="7" id="KW-0175">Coiled coil</keyword>
<feature type="coiled-coil region" evidence="7">
    <location>
        <begin position="173"/>
        <end position="214"/>
    </location>
</feature>
<comment type="similarity">
    <text evidence="2">Belongs to the bZIP family. NFIL3 subfamily.</text>
</comment>
<feature type="compositionally biased region" description="Low complexity" evidence="8">
    <location>
        <begin position="97"/>
        <end position="115"/>
    </location>
</feature>
<dbReference type="PROSITE" id="PS50217">
    <property type="entry name" value="BZIP"/>
    <property type="match status" value="1"/>
</dbReference>
<dbReference type="InterPro" id="IPR040223">
    <property type="entry name" value="PAR_bZIP"/>
</dbReference>
<feature type="compositionally biased region" description="Basic and acidic residues" evidence="8">
    <location>
        <begin position="146"/>
        <end position="156"/>
    </location>
</feature>
<evidence type="ECO:0000259" key="9">
    <source>
        <dbReference type="PROSITE" id="PS50217"/>
    </source>
</evidence>
<dbReference type="RefSeq" id="XP_020898698.1">
    <property type="nucleotide sequence ID" value="XM_021043039.2"/>
</dbReference>
<keyword evidence="11" id="KW-1185">Reference proteome</keyword>
<dbReference type="KEGG" id="epa:110237448"/>
<keyword evidence="5" id="KW-0804">Transcription</keyword>
<dbReference type="PANTHER" id="PTHR11988:SF27">
    <property type="entry name" value="GH27708P"/>
    <property type="match status" value="1"/>
</dbReference>
<dbReference type="PANTHER" id="PTHR11988">
    <property type="entry name" value="THYROTROPH EMBRYONIC FACTOR RELATED"/>
    <property type="match status" value="1"/>
</dbReference>
<feature type="region of interest" description="Disordered" evidence="8">
    <location>
        <begin position="80"/>
        <end position="171"/>
    </location>
</feature>
<accession>A0A913X4B8</accession>
<proteinExistence type="inferred from homology"/>
<dbReference type="CDD" id="cd14695">
    <property type="entry name" value="bZIP_HLF"/>
    <property type="match status" value="1"/>
</dbReference>
<dbReference type="EnsemblMetazoa" id="XM_021043039.2">
    <property type="protein sequence ID" value="XP_020898698.1"/>
    <property type="gene ID" value="LOC110237448"/>
</dbReference>
<reference evidence="10" key="1">
    <citation type="submission" date="2022-11" db="UniProtKB">
        <authorList>
            <consortium name="EnsemblMetazoa"/>
        </authorList>
    </citation>
    <scope>IDENTIFICATION</scope>
</reference>
<dbReference type="GO" id="GO:0000981">
    <property type="term" value="F:DNA-binding transcription factor activity, RNA polymerase II-specific"/>
    <property type="evidence" value="ECO:0007669"/>
    <property type="project" value="TreeGrafter"/>
</dbReference>
<organism evidence="10 11">
    <name type="scientific">Exaiptasia diaphana</name>
    <name type="common">Tropical sea anemone</name>
    <name type="synonym">Aiptasia pulchella</name>
    <dbReference type="NCBI Taxonomy" id="2652724"/>
    <lineage>
        <taxon>Eukaryota</taxon>
        <taxon>Metazoa</taxon>
        <taxon>Cnidaria</taxon>
        <taxon>Anthozoa</taxon>
        <taxon>Hexacorallia</taxon>
        <taxon>Actiniaria</taxon>
        <taxon>Aiptasiidae</taxon>
        <taxon>Exaiptasia</taxon>
    </lineage>
</organism>
<dbReference type="Gene3D" id="1.20.5.170">
    <property type="match status" value="1"/>
</dbReference>
<dbReference type="Pfam" id="PF07716">
    <property type="entry name" value="bZIP_2"/>
    <property type="match status" value="1"/>
</dbReference>
<feature type="domain" description="BZIP" evidence="9">
    <location>
        <begin position="148"/>
        <end position="211"/>
    </location>
</feature>
<evidence type="ECO:0000313" key="11">
    <source>
        <dbReference type="Proteomes" id="UP000887567"/>
    </source>
</evidence>
<protein>
    <recommendedName>
        <fullName evidence="9">BZIP domain-containing protein</fullName>
    </recommendedName>
</protein>